<feature type="domain" description="DUF6455" evidence="1">
    <location>
        <begin position="17"/>
        <end position="93"/>
    </location>
</feature>
<dbReference type="InterPro" id="IPR045601">
    <property type="entry name" value="DUF6455"/>
</dbReference>
<proteinExistence type="predicted"/>
<dbReference type="PATRIC" id="fig|1231190.3.peg.3569"/>
<dbReference type="Proteomes" id="UP000007374">
    <property type="component" value="Unassembled WGS sequence"/>
</dbReference>
<name>K2NTW1_9HYPH</name>
<dbReference type="AlphaFoldDB" id="K2NTW1"/>
<evidence type="ECO:0000313" key="3">
    <source>
        <dbReference type="Proteomes" id="UP000007374"/>
    </source>
</evidence>
<reference evidence="2 3" key="1">
    <citation type="journal article" date="2012" name="J. Bacteriol.">
        <title>Genome Sequence of Nitratireductor indicus Type Strain C115.</title>
        <authorList>
            <person name="Lai Q."/>
            <person name="Li G."/>
            <person name="Yu Z."/>
            <person name="Shao Z."/>
        </authorList>
    </citation>
    <scope>NUCLEOTIDE SEQUENCE [LARGE SCALE GENOMIC DNA]</scope>
    <source>
        <strain evidence="2 3">C115</strain>
    </source>
</reference>
<dbReference type="RefSeq" id="WP_009451654.1">
    <property type="nucleotide sequence ID" value="NZ_AMSI01000012.1"/>
</dbReference>
<dbReference type="EMBL" id="AMSI01000012">
    <property type="protein sequence ID" value="EKF41264.1"/>
    <property type="molecule type" value="Genomic_DNA"/>
</dbReference>
<protein>
    <recommendedName>
        <fullName evidence="1">DUF6455 domain-containing protein</fullName>
    </recommendedName>
</protein>
<comment type="caution">
    <text evidence="2">The sequence shown here is derived from an EMBL/GenBank/DDBJ whole genome shotgun (WGS) entry which is preliminary data.</text>
</comment>
<accession>K2NTW1</accession>
<gene>
    <name evidence="2" type="ORF">NA8A_17263</name>
</gene>
<dbReference type="Pfam" id="PF20056">
    <property type="entry name" value="DUF6455"/>
    <property type="match status" value="1"/>
</dbReference>
<dbReference type="STRING" id="721133.SAMN05216176_108228"/>
<evidence type="ECO:0000313" key="2">
    <source>
        <dbReference type="EMBL" id="EKF41264.1"/>
    </source>
</evidence>
<keyword evidence="3" id="KW-1185">Reference proteome</keyword>
<organism evidence="2 3">
    <name type="scientific">Nitratireductor indicus C115</name>
    <dbReference type="NCBI Taxonomy" id="1231190"/>
    <lineage>
        <taxon>Bacteria</taxon>
        <taxon>Pseudomonadati</taxon>
        <taxon>Pseudomonadota</taxon>
        <taxon>Alphaproteobacteria</taxon>
        <taxon>Hyphomicrobiales</taxon>
        <taxon>Phyllobacteriaceae</taxon>
        <taxon>Nitratireductor</taxon>
    </lineage>
</organism>
<sequence length="99" mass="10896">MNNLSDTVDSHMGNSYAGKSHTHLLVRMLDRCDVDIQQLTDDCLGQAMAETMRICALCANAQSCRSWLQATAGEHHLHPPAFCPNARRFEKAARQVAAA</sequence>
<evidence type="ECO:0000259" key="1">
    <source>
        <dbReference type="Pfam" id="PF20056"/>
    </source>
</evidence>